<dbReference type="GO" id="GO:0043024">
    <property type="term" value="F:ribosomal small subunit binding"/>
    <property type="evidence" value="ECO:0007669"/>
    <property type="project" value="TreeGrafter"/>
</dbReference>
<comment type="function">
    <text evidence="2">One of several proteins that assist in the late maturation steps of the functional core of the 30S ribosomal subunit. Associates with free 30S ribosomal subunits (but not with 30S subunits that are part of 70S ribosomes or polysomes). Required for efficient processing of 16S rRNA. May interact with the 5'-terminal helix region of 16S rRNA.</text>
</comment>
<comment type="similarity">
    <text evidence="2">Belongs to the RbfA family.</text>
</comment>
<evidence type="ECO:0000256" key="2">
    <source>
        <dbReference type="HAMAP-Rule" id="MF_00003"/>
    </source>
</evidence>
<dbReference type="AlphaFoldDB" id="A0A2M9X8B0"/>
<evidence type="ECO:0000313" key="4">
    <source>
        <dbReference type="Proteomes" id="UP000232196"/>
    </source>
</evidence>
<dbReference type="OrthoDB" id="370444at2"/>
<dbReference type="SUPFAM" id="SSF89919">
    <property type="entry name" value="Ribosome-binding factor A, RbfA"/>
    <property type="match status" value="1"/>
</dbReference>
<name>A0A2M9X8B0_9LEPT</name>
<dbReference type="GO" id="GO:0030490">
    <property type="term" value="P:maturation of SSU-rRNA"/>
    <property type="evidence" value="ECO:0007669"/>
    <property type="project" value="UniProtKB-UniRule"/>
</dbReference>
<accession>A0A2M9X8B0</accession>
<dbReference type="InterPro" id="IPR015946">
    <property type="entry name" value="KH_dom-like_a/b"/>
</dbReference>
<dbReference type="InterPro" id="IPR000238">
    <property type="entry name" value="RbfA"/>
</dbReference>
<evidence type="ECO:0000313" key="3">
    <source>
        <dbReference type="EMBL" id="PJZ23930.1"/>
    </source>
</evidence>
<evidence type="ECO:0000256" key="1">
    <source>
        <dbReference type="ARBA" id="ARBA00022517"/>
    </source>
</evidence>
<dbReference type="PANTHER" id="PTHR33515">
    <property type="entry name" value="RIBOSOME-BINDING FACTOR A, CHLOROPLASTIC-RELATED"/>
    <property type="match status" value="1"/>
</dbReference>
<comment type="caution">
    <text evidence="3">The sequence shown here is derived from an EMBL/GenBank/DDBJ whole genome shotgun (WGS) entry which is preliminary data.</text>
</comment>
<reference evidence="3 4" key="1">
    <citation type="submission" date="2017-07" db="EMBL/GenBank/DDBJ databases">
        <title>Leptospira spp. isolated from tropical soils.</title>
        <authorList>
            <person name="Thibeaux R."/>
            <person name="Iraola G."/>
            <person name="Ferres I."/>
            <person name="Bierque E."/>
            <person name="Girault D."/>
            <person name="Soupe-Gilbert M.-E."/>
            <person name="Picardeau M."/>
            <person name="Goarant C."/>
        </authorList>
    </citation>
    <scope>NUCLEOTIDE SEQUENCE [LARGE SCALE GENOMIC DNA]</scope>
    <source>
        <strain evidence="3 4">MCA1-C-A1</strain>
    </source>
</reference>
<protein>
    <recommendedName>
        <fullName evidence="2">Ribosome-binding factor A</fullName>
    </recommendedName>
</protein>
<keyword evidence="2" id="KW-0963">Cytoplasm</keyword>
<dbReference type="InterPro" id="IPR023799">
    <property type="entry name" value="RbfA_dom_sf"/>
</dbReference>
<dbReference type="NCBIfam" id="TIGR00082">
    <property type="entry name" value="rbfA"/>
    <property type="match status" value="1"/>
</dbReference>
<dbReference type="InterPro" id="IPR020053">
    <property type="entry name" value="Ribosome-bd_factorA_CS"/>
</dbReference>
<organism evidence="3 4">
    <name type="scientific">Leptospira hartskeerlii</name>
    <dbReference type="NCBI Taxonomy" id="2023177"/>
    <lineage>
        <taxon>Bacteria</taxon>
        <taxon>Pseudomonadati</taxon>
        <taxon>Spirochaetota</taxon>
        <taxon>Spirochaetia</taxon>
        <taxon>Leptospirales</taxon>
        <taxon>Leptospiraceae</taxon>
        <taxon>Leptospira</taxon>
    </lineage>
</organism>
<dbReference type="Proteomes" id="UP000232196">
    <property type="component" value="Unassembled WGS sequence"/>
</dbReference>
<dbReference type="RefSeq" id="WP_008592500.1">
    <property type="nucleotide sequence ID" value="NZ_NPDL01000009.1"/>
</dbReference>
<dbReference type="GO" id="GO:0005829">
    <property type="term" value="C:cytosol"/>
    <property type="evidence" value="ECO:0007669"/>
    <property type="project" value="TreeGrafter"/>
</dbReference>
<keyword evidence="4" id="KW-1185">Reference proteome</keyword>
<comment type="subcellular location">
    <subcellularLocation>
        <location evidence="2">Cytoplasm</location>
    </subcellularLocation>
</comment>
<dbReference type="PANTHER" id="PTHR33515:SF1">
    <property type="entry name" value="RIBOSOME-BINDING FACTOR A, CHLOROPLASTIC-RELATED"/>
    <property type="match status" value="1"/>
</dbReference>
<dbReference type="PROSITE" id="PS01319">
    <property type="entry name" value="RBFA"/>
    <property type="match status" value="1"/>
</dbReference>
<keyword evidence="1 2" id="KW-0690">Ribosome biogenesis</keyword>
<gene>
    <name evidence="2 3" type="primary">rbfA</name>
    <name evidence="3" type="ORF">CH357_18540</name>
</gene>
<dbReference type="EMBL" id="NPDN01000014">
    <property type="protein sequence ID" value="PJZ23930.1"/>
    <property type="molecule type" value="Genomic_DNA"/>
</dbReference>
<comment type="subunit">
    <text evidence="2">Monomer. Binds 30S ribosomal subunits, but not 50S ribosomal subunits or 70S ribosomes.</text>
</comment>
<dbReference type="HAMAP" id="MF_00003">
    <property type="entry name" value="RbfA"/>
    <property type="match status" value="1"/>
</dbReference>
<proteinExistence type="inferred from homology"/>
<sequence length="117" mass="13243">MNPIRKRKIEAETVRTVAMMILAGKVKDPRVHMVSVHRSELSDDSKNLKVYVTAICTDKKKEKLLAGLNSASGKFAATLSTKLNLRITPRMSFVWDEEYIQGLDESLRLTRKPTNPD</sequence>
<dbReference type="Gene3D" id="3.30.300.20">
    <property type="match status" value="1"/>
</dbReference>
<dbReference type="Pfam" id="PF02033">
    <property type="entry name" value="RBFA"/>
    <property type="match status" value="1"/>
</dbReference>